<evidence type="ECO:0000313" key="1">
    <source>
        <dbReference type="EMBL" id="CAG8715467.1"/>
    </source>
</evidence>
<sequence>FALPLSTQGQRWSGFYQSELKKGGNRYMAKCKFCLIEFSDKPEKLHLYITKREKRSSSQNRPKNKYYRLQTQIYIHSNKEDLAMYLERKKKW</sequence>
<evidence type="ECO:0000313" key="2">
    <source>
        <dbReference type="Proteomes" id="UP000789901"/>
    </source>
</evidence>
<comment type="caution">
    <text evidence="1">The sequence shown here is derived from an EMBL/GenBank/DDBJ whole genome shotgun (WGS) entry which is preliminary data.</text>
</comment>
<reference evidence="1 2" key="1">
    <citation type="submission" date="2021-06" db="EMBL/GenBank/DDBJ databases">
        <authorList>
            <person name="Kallberg Y."/>
            <person name="Tangrot J."/>
            <person name="Rosling A."/>
        </authorList>
    </citation>
    <scope>NUCLEOTIDE SEQUENCE [LARGE SCALE GENOMIC DNA]</scope>
    <source>
        <strain evidence="1 2">120-4 pot B 10/14</strain>
    </source>
</reference>
<feature type="non-terminal residue" evidence="1">
    <location>
        <position position="1"/>
    </location>
</feature>
<accession>A0ABN7V289</accession>
<dbReference type="Proteomes" id="UP000789901">
    <property type="component" value="Unassembled WGS sequence"/>
</dbReference>
<organism evidence="1 2">
    <name type="scientific">Gigaspora margarita</name>
    <dbReference type="NCBI Taxonomy" id="4874"/>
    <lineage>
        <taxon>Eukaryota</taxon>
        <taxon>Fungi</taxon>
        <taxon>Fungi incertae sedis</taxon>
        <taxon>Mucoromycota</taxon>
        <taxon>Glomeromycotina</taxon>
        <taxon>Glomeromycetes</taxon>
        <taxon>Diversisporales</taxon>
        <taxon>Gigasporaceae</taxon>
        <taxon>Gigaspora</taxon>
    </lineage>
</organism>
<gene>
    <name evidence="1" type="ORF">GMARGA_LOCUS13078</name>
</gene>
<name>A0ABN7V289_GIGMA</name>
<dbReference type="EMBL" id="CAJVQB010008199">
    <property type="protein sequence ID" value="CAG8715467.1"/>
    <property type="molecule type" value="Genomic_DNA"/>
</dbReference>
<proteinExistence type="predicted"/>
<protein>
    <submittedName>
        <fullName evidence="1">41904_t:CDS:1</fullName>
    </submittedName>
</protein>
<keyword evidence="2" id="KW-1185">Reference proteome</keyword>